<gene>
    <name evidence="2" type="ORF">GCM10018793_46010</name>
</gene>
<dbReference type="EMBL" id="BNCD01000014">
    <property type="protein sequence ID" value="GHH83578.1"/>
    <property type="molecule type" value="Genomic_DNA"/>
</dbReference>
<proteinExistence type="predicted"/>
<evidence type="ECO:0000313" key="3">
    <source>
        <dbReference type="Proteomes" id="UP000603708"/>
    </source>
</evidence>
<name>A0A919L4E1_9ACTN</name>
<organism evidence="2 3">
    <name type="scientific">Streptomyces sulfonofaciens</name>
    <dbReference type="NCBI Taxonomy" id="68272"/>
    <lineage>
        <taxon>Bacteria</taxon>
        <taxon>Bacillati</taxon>
        <taxon>Actinomycetota</taxon>
        <taxon>Actinomycetes</taxon>
        <taxon>Kitasatosporales</taxon>
        <taxon>Streptomycetaceae</taxon>
        <taxon>Streptomyces</taxon>
    </lineage>
</organism>
<sequence>MPGRAGAGPPPLAADRGPYGQGAATALPQVPRPPPGPEAGPGATGVAGSLLDGAAQHAGDEPALEDDTQAAASSAVAAARARAAARVRRAGSAAVARSRP</sequence>
<protein>
    <submittedName>
        <fullName evidence="2">Uncharacterized protein</fullName>
    </submittedName>
</protein>
<reference evidence="2" key="2">
    <citation type="submission" date="2020-09" db="EMBL/GenBank/DDBJ databases">
        <authorList>
            <person name="Sun Q."/>
            <person name="Ohkuma M."/>
        </authorList>
    </citation>
    <scope>NUCLEOTIDE SEQUENCE</scope>
    <source>
        <strain evidence="2">JCM 5069</strain>
    </source>
</reference>
<comment type="caution">
    <text evidence="2">The sequence shown here is derived from an EMBL/GenBank/DDBJ whole genome shotgun (WGS) entry which is preliminary data.</text>
</comment>
<reference evidence="2" key="1">
    <citation type="journal article" date="2014" name="Int. J. Syst. Evol. Microbiol.">
        <title>Complete genome sequence of Corynebacterium casei LMG S-19264T (=DSM 44701T), isolated from a smear-ripened cheese.</title>
        <authorList>
            <consortium name="US DOE Joint Genome Institute (JGI-PGF)"/>
            <person name="Walter F."/>
            <person name="Albersmeier A."/>
            <person name="Kalinowski J."/>
            <person name="Ruckert C."/>
        </authorList>
    </citation>
    <scope>NUCLEOTIDE SEQUENCE</scope>
    <source>
        <strain evidence="2">JCM 5069</strain>
    </source>
</reference>
<evidence type="ECO:0000256" key="1">
    <source>
        <dbReference type="SAM" id="MobiDB-lite"/>
    </source>
</evidence>
<dbReference type="AlphaFoldDB" id="A0A919L4E1"/>
<dbReference type="Proteomes" id="UP000603708">
    <property type="component" value="Unassembled WGS sequence"/>
</dbReference>
<keyword evidence="3" id="KW-1185">Reference proteome</keyword>
<feature type="region of interest" description="Disordered" evidence="1">
    <location>
        <begin position="1"/>
        <end position="76"/>
    </location>
</feature>
<evidence type="ECO:0000313" key="2">
    <source>
        <dbReference type="EMBL" id="GHH83578.1"/>
    </source>
</evidence>
<accession>A0A919L4E1</accession>